<accession>A0A8S5RF58</accession>
<name>A0A8S5RF58_9VIRU</name>
<protein>
    <submittedName>
        <fullName evidence="1">Uncharacterized protein</fullName>
    </submittedName>
</protein>
<organism evidence="1">
    <name type="scientific">virus sp. ctJLD79</name>
    <dbReference type="NCBI Taxonomy" id="2827987"/>
    <lineage>
        <taxon>Viruses</taxon>
    </lineage>
</organism>
<sequence length="46" mass="5673">MMLKLHLRIATRPQWELFFLMSKYTNCDFRPFLKRYSRCELCGDGR</sequence>
<dbReference type="EMBL" id="BK059097">
    <property type="protein sequence ID" value="DAE29713.1"/>
    <property type="molecule type" value="Genomic_DNA"/>
</dbReference>
<evidence type="ECO:0000313" key="1">
    <source>
        <dbReference type="EMBL" id="DAE29713.1"/>
    </source>
</evidence>
<proteinExistence type="predicted"/>
<reference evidence="1" key="1">
    <citation type="journal article" date="2021" name="Proc. Natl. Acad. Sci. U.S.A.">
        <title>A Catalog of Tens of Thousands of Viruses from Human Metagenomes Reveals Hidden Associations with Chronic Diseases.</title>
        <authorList>
            <person name="Tisza M.J."/>
            <person name="Buck C.B."/>
        </authorList>
    </citation>
    <scope>NUCLEOTIDE SEQUENCE</scope>
    <source>
        <strain evidence="1">CtJLD79</strain>
    </source>
</reference>